<dbReference type="STRING" id="3818.A0A445AJV2"/>
<dbReference type="AlphaFoldDB" id="A0A445AJV2"/>
<dbReference type="PANTHER" id="PTHR32009">
    <property type="entry name" value="TMV RESISTANCE PROTEIN N-LIKE"/>
    <property type="match status" value="1"/>
</dbReference>
<comment type="caution">
    <text evidence="3">The sequence shown here is derived from an EMBL/GenBank/DDBJ whole genome shotgun (WGS) entry which is preliminary data.</text>
</comment>
<dbReference type="PANTHER" id="PTHR32009:SF160">
    <property type="entry name" value="DISEASE RESISTANCE PROTEIN (TIR-NBS-LRR CLASS)"/>
    <property type="match status" value="1"/>
</dbReference>
<evidence type="ECO:0000256" key="1">
    <source>
        <dbReference type="ARBA" id="ARBA00023027"/>
    </source>
</evidence>
<dbReference type="SUPFAM" id="SSF52200">
    <property type="entry name" value="Toll/Interleukin receptor TIR domain"/>
    <property type="match status" value="1"/>
</dbReference>
<dbReference type="Gene3D" id="3.40.50.10140">
    <property type="entry name" value="Toll/interleukin-1 receptor homology (TIR) domain"/>
    <property type="match status" value="1"/>
</dbReference>
<dbReference type="Pfam" id="PF01582">
    <property type="entry name" value="TIR"/>
    <property type="match status" value="1"/>
</dbReference>
<evidence type="ECO:0000313" key="4">
    <source>
        <dbReference type="Proteomes" id="UP000289738"/>
    </source>
</evidence>
<evidence type="ECO:0000313" key="3">
    <source>
        <dbReference type="EMBL" id="RYR26729.1"/>
    </source>
</evidence>
<dbReference type="InterPro" id="IPR035897">
    <property type="entry name" value="Toll_tir_struct_dom_sf"/>
</dbReference>
<dbReference type="GO" id="GO:0007165">
    <property type="term" value="P:signal transduction"/>
    <property type="evidence" value="ECO:0007669"/>
    <property type="project" value="InterPro"/>
</dbReference>
<gene>
    <name evidence="3" type="ORF">Ahy_B02g061033</name>
</gene>
<sequence>MQQRPYDVFLSFRGKETRSKFISHLYASLENAGIYVFKDENGLARGENLSISLLKAIGESKTYIIILSPNYAFSRWCLQELEDIMIFCKNKTQKVLPVFYHIDPSEVRNQTGKFGQAFDNLMRRYPDKIRGKEQSWRKALREVGCIAGLVIRKSKNSQGLSSIIRGLPQVQNVGLECGSQLQIADVASDDTFKVTNCNEMIVTSSASNVSKRSTSSLAGCCSKHDIIEDEISLNLILIQMGMSCSVTEKFSPRVPGDCLLPGNKNPDWLAYSSEDSSVTFHVPQVNGRRLKTVLLCIVYSSSPKNVPSEAHIVKNLFIINHTKTTPYVYDGDTLASLKDEEWQKVTSNLEAGDKVQIVVVAGLGFTVKKIAVYLVYADQQAEGIVCADDMVAYANFTVHGGDNNAKFDRVFKAKLHFKDLVDICIFI</sequence>
<dbReference type="PROSITE" id="PS50104">
    <property type="entry name" value="TIR"/>
    <property type="match status" value="1"/>
</dbReference>
<keyword evidence="4" id="KW-1185">Reference proteome</keyword>
<dbReference type="Proteomes" id="UP000289738">
    <property type="component" value="Chromosome B02"/>
</dbReference>
<dbReference type="InterPro" id="IPR000157">
    <property type="entry name" value="TIR_dom"/>
</dbReference>
<reference evidence="3 4" key="1">
    <citation type="submission" date="2019-01" db="EMBL/GenBank/DDBJ databases">
        <title>Sequencing of cultivated peanut Arachis hypogaea provides insights into genome evolution and oil improvement.</title>
        <authorList>
            <person name="Chen X."/>
        </authorList>
    </citation>
    <scope>NUCLEOTIDE SEQUENCE [LARGE SCALE GENOMIC DNA]</scope>
    <source>
        <strain evidence="4">cv. Fuhuasheng</strain>
        <tissue evidence="3">Leaves</tissue>
    </source>
</reference>
<dbReference type="FunFam" id="3.40.50.10140:FF:000007">
    <property type="entry name" value="Disease resistance protein (TIR-NBS-LRR class)"/>
    <property type="match status" value="1"/>
</dbReference>
<dbReference type="SMART" id="SM00255">
    <property type="entry name" value="TIR"/>
    <property type="match status" value="1"/>
</dbReference>
<evidence type="ECO:0000259" key="2">
    <source>
        <dbReference type="PROSITE" id="PS50104"/>
    </source>
</evidence>
<proteinExistence type="predicted"/>
<organism evidence="3 4">
    <name type="scientific">Arachis hypogaea</name>
    <name type="common">Peanut</name>
    <dbReference type="NCBI Taxonomy" id="3818"/>
    <lineage>
        <taxon>Eukaryota</taxon>
        <taxon>Viridiplantae</taxon>
        <taxon>Streptophyta</taxon>
        <taxon>Embryophyta</taxon>
        <taxon>Tracheophyta</taxon>
        <taxon>Spermatophyta</taxon>
        <taxon>Magnoliopsida</taxon>
        <taxon>eudicotyledons</taxon>
        <taxon>Gunneridae</taxon>
        <taxon>Pentapetalae</taxon>
        <taxon>rosids</taxon>
        <taxon>fabids</taxon>
        <taxon>Fabales</taxon>
        <taxon>Fabaceae</taxon>
        <taxon>Papilionoideae</taxon>
        <taxon>50 kb inversion clade</taxon>
        <taxon>dalbergioids sensu lato</taxon>
        <taxon>Dalbergieae</taxon>
        <taxon>Pterocarpus clade</taxon>
        <taxon>Arachis</taxon>
    </lineage>
</organism>
<dbReference type="EMBL" id="SDMP01000012">
    <property type="protein sequence ID" value="RYR26729.1"/>
    <property type="molecule type" value="Genomic_DNA"/>
</dbReference>
<keyword evidence="1" id="KW-0520">NAD</keyword>
<name>A0A445AJV2_ARAHY</name>
<protein>
    <recommendedName>
        <fullName evidence="2">TIR domain-containing protein</fullName>
    </recommendedName>
</protein>
<accession>A0A445AJV2</accession>
<feature type="domain" description="TIR" evidence="2">
    <location>
        <begin position="4"/>
        <end position="171"/>
    </location>
</feature>